<protein>
    <submittedName>
        <fullName evidence="5">6-bladed beta-propeller</fullName>
    </submittedName>
</protein>
<name>A0A9X1HS17_9BACT</name>
<keyword evidence="1 3" id="KW-0732">Signal</keyword>
<dbReference type="AlphaFoldDB" id="A0A9X1HS17"/>
<evidence type="ECO:0000313" key="4">
    <source>
        <dbReference type="EMBL" id="MCA6074746.1"/>
    </source>
</evidence>
<comment type="caution">
    <text evidence="5">The sequence shown here is derived from an EMBL/GenBank/DDBJ whole genome shotgun (WGS) entry which is preliminary data.</text>
</comment>
<dbReference type="EMBL" id="JAIXNE010000003">
    <property type="protein sequence ID" value="MCA6075923.1"/>
    <property type="molecule type" value="Genomic_DNA"/>
</dbReference>
<evidence type="ECO:0000256" key="2">
    <source>
        <dbReference type="ARBA" id="ARBA00023180"/>
    </source>
</evidence>
<organism evidence="5 7">
    <name type="scientific">Fulvivirga sedimenti</name>
    <dbReference type="NCBI Taxonomy" id="2879465"/>
    <lineage>
        <taxon>Bacteria</taxon>
        <taxon>Pseudomonadati</taxon>
        <taxon>Bacteroidota</taxon>
        <taxon>Cytophagia</taxon>
        <taxon>Cytophagales</taxon>
        <taxon>Fulvivirgaceae</taxon>
        <taxon>Fulvivirga</taxon>
    </lineage>
</organism>
<dbReference type="InterPro" id="IPR006311">
    <property type="entry name" value="TAT_signal"/>
</dbReference>
<dbReference type="EMBL" id="JAIXNE010000002">
    <property type="protein sequence ID" value="MCA6074746.1"/>
    <property type="molecule type" value="Genomic_DNA"/>
</dbReference>
<evidence type="ECO:0000256" key="1">
    <source>
        <dbReference type="ARBA" id="ARBA00022729"/>
    </source>
</evidence>
<dbReference type="Proteomes" id="UP001139409">
    <property type="component" value="Unassembled WGS sequence"/>
</dbReference>
<dbReference type="PANTHER" id="PTHR10680">
    <property type="entry name" value="PEPTIDYL-GLYCINE ALPHA-AMIDATING MONOOXYGENASE"/>
    <property type="match status" value="1"/>
</dbReference>
<keyword evidence="2" id="KW-0325">Glycoprotein</keyword>
<evidence type="ECO:0000313" key="5">
    <source>
        <dbReference type="EMBL" id="MCA6075923.1"/>
    </source>
</evidence>
<keyword evidence="7" id="KW-1185">Reference proteome</keyword>
<dbReference type="EMBL" id="JAIXNE010000004">
    <property type="protein sequence ID" value="MCA6077051.1"/>
    <property type="molecule type" value="Genomic_DNA"/>
</dbReference>
<evidence type="ECO:0000313" key="7">
    <source>
        <dbReference type="Proteomes" id="UP001139409"/>
    </source>
</evidence>
<gene>
    <name evidence="4" type="ORF">LDX50_07680</name>
    <name evidence="5" type="ORF">LDX50_13650</name>
    <name evidence="6" type="ORF">LDX50_19370</name>
</gene>
<dbReference type="PROSITE" id="PS51318">
    <property type="entry name" value="TAT"/>
    <property type="match status" value="1"/>
</dbReference>
<proteinExistence type="predicted"/>
<feature type="chain" id="PRO_5041195014" evidence="3">
    <location>
        <begin position="26"/>
        <end position="346"/>
    </location>
</feature>
<sequence length="346" mass="38853">MPTRRKFIKGSAAALALASSTPAFSIAKIRHSKNAPVVGHGAHTYRVHKSWGDQDPAKIPVRDCHEMVQDRSGRLILLTNHVKNNIIIYDRSGKVTDTWTLETPGAHGLTIVDEGGEQFLFITDERINKVYKTTLDGRVLLKLDYPTMIPAYTEAAKWKPTEVAVAQNGDFYVADGYGLNYIVQYSPQGEYIRHFGGQGDGDTEFQCCHGVTLDTRFGRNELLITSRTKNEFKRFSLEGEHLETISLPGCWICRPVIKGDELYFAVIVSKEWFSYDGMLAILDKNNKVVSLPGGSEPGYENGMLVPPISDDVTFMNPHDVCIDNDLNIYVPQWYSGRTYPIMLERV</sequence>
<dbReference type="SUPFAM" id="SSF63829">
    <property type="entry name" value="Calcium-dependent phosphotriesterase"/>
    <property type="match status" value="1"/>
</dbReference>
<reference evidence="5" key="1">
    <citation type="submission" date="2021-09" db="EMBL/GenBank/DDBJ databases">
        <title>Fulvivirga sp. isolated from coastal sediment.</title>
        <authorList>
            <person name="Yu H."/>
        </authorList>
    </citation>
    <scope>NUCLEOTIDE SEQUENCE</scope>
    <source>
        <strain evidence="5">1062</strain>
    </source>
</reference>
<evidence type="ECO:0000313" key="6">
    <source>
        <dbReference type="EMBL" id="MCA6077051.1"/>
    </source>
</evidence>
<dbReference type="InterPro" id="IPR011042">
    <property type="entry name" value="6-blade_b-propeller_TolB-like"/>
</dbReference>
<feature type="signal peptide" evidence="3">
    <location>
        <begin position="1"/>
        <end position="25"/>
    </location>
</feature>
<evidence type="ECO:0000256" key="3">
    <source>
        <dbReference type="SAM" id="SignalP"/>
    </source>
</evidence>
<dbReference type="Gene3D" id="2.120.10.30">
    <property type="entry name" value="TolB, C-terminal domain"/>
    <property type="match status" value="1"/>
</dbReference>
<dbReference type="RefSeq" id="WP_225697859.1">
    <property type="nucleotide sequence ID" value="NZ_JAIXNE010000002.1"/>
</dbReference>
<accession>A0A9X1HS17</accession>